<feature type="domain" description="VanZ-like" evidence="2">
    <location>
        <begin position="85"/>
        <end position="162"/>
    </location>
</feature>
<organism evidence="3 4">
    <name type="scientific">Nocardioides panaciterrulae</name>
    <dbReference type="NCBI Taxonomy" id="661492"/>
    <lineage>
        <taxon>Bacteria</taxon>
        <taxon>Bacillati</taxon>
        <taxon>Actinomycetota</taxon>
        <taxon>Actinomycetes</taxon>
        <taxon>Propionibacteriales</taxon>
        <taxon>Nocardioidaceae</taxon>
        <taxon>Nocardioides</taxon>
    </lineage>
</organism>
<dbReference type="Pfam" id="PF04892">
    <property type="entry name" value="VanZ"/>
    <property type="match status" value="1"/>
</dbReference>
<keyword evidence="4" id="KW-1185">Reference proteome</keyword>
<feature type="transmembrane region" description="Helical" evidence="1">
    <location>
        <begin position="12"/>
        <end position="34"/>
    </location>
</feature>
<sequence length="188" mass="19598">MLADEVWRYSPIGPIPTLIAGFVGLTLVVHVTWVRSARTQVITWALLAACILAILAVTGRGSLGNDGGGFSWRLGDSILSELHNVNRELGLLNVFGNVAMFVPVGWLAALLVRRRGFVVGALSAAGFSAAIEIWQSLSGSFGDIDDVVLNSVGGMIGASLAVSIQAASRHRSGRRNEVAAHHAGAGSG</sequence>
<evidence type="ECO:0000313" key="3">
    <source>
        <dbReference type="EMBL" id="NYD43513.1"/>
    </source>
</evidence>
<dbReference type="RefSeq" id="WP_179665033.1">
    <property type="nucleotide sequence ID" value="NZ_JACCBG010000001.1"/>
</dbReference>
<proteinExistence type="predicted"/>
<comment type="caution">
    <text evidence="3">The sequence shown here is derived from an EMBL/GenBank/DDBJ whole genome shotgun (WGS) entry which is preliminary data.</text>
</comment>
<evidence type="ECO:0000259" key="2">
    <source>
        <dbReference type="Pfam" id="PF04892"/>
    </source>
</evidence>
<dbReference type="Proteomes" id="UP000535511">
    <property type="component" value="Unassembled WGS sequence"/>
</dbReference>
<accession>A0A7Y9E961</accession>
<dbReference type="InterPro" id="IPR006976">
    <property type="entry name" value="VanZ-like"/>
</dbReference>
<name>A0A7Y9E961_9ACTN</name>
<keyword evidence="1" id="KW-0472">Membrane</keyword>
<feature type="transmembrane region" description="Helical" evidence="1">
    <location>
        <begin position="41"/>
        <end position="63"/>
    </location>
</feature>
<reference evidence="3 4" key="1">
    <citation type="submission" date="2020-07" db="EMBL/GenBank/DDBJ databases">
        <title>Sequencing the genomes of 1000 actinobacteria strains.</title>
        <authorList>
            <person name="Klenk H.-P."/>
        </authorList>
    </citation>
    <scope>NUCLEOTIDE SEQUENCE [LARGE SCALE GENOMIC DNA]</scope>
    <source>
        <strain evidence="3 4">DSM 21350</strain>
    </source>
</reference>
<evidence type="ECO:0000256" key="1">
    <source>
        <dbReference type="SAM" id="Phobius"/>
    </source>
</evidence>
<feature type="transmembrane region" description="Helical" evidence="1">
    <location>
        <begin position="89"/>
        <end position="110"/>
    </location>
</feature>
<gene>
    <name evidence="3" type="ORF">BJZ21_003596</name>
</gene>
<dbReference type="AlphaFoldDB" id="A0A7Y9E961"/>
<protein>
    <recommendedName>
        <fullName evidence="2">VanZ-like domain-containing protein</fullName>
    </recommendedName>
</protein>
<keyword evidence="1" id="KW-0812">Transmembrane</keyword>
<feature type="transmembrane region" description="Helical" evidence="1">
    <location>
        <begin position="147"/>
        <end position="167"/>
    </location>
</feature>
<dbReference type="EMBL" id="JACCBG010000001">
    <property type="protein sequence ID" value="NYD43513.1"/>
    <property type="molecule type" value="Genomic_DNA"/>
</dbReference>
<feature type="transmembrane region" description="Helical" evidence="1">
    <location>
        <begin position="117"/>
        <end position="135"/>
    </location>
</feature>
<keyword evidence="1" id="KW-1133">Transmembrane helix</keyword>
<evidence type="ECO:0000313" key="4">
    <source>
        <dbReference type="Proteomes" id="UP000535511"/>
    </source>
</evidence>